<feature type="compositionally biased region" description="Polar residues" evidence="2">
    <location>
        <begin position="93"/>
        <end position="111"/>
    </location>
</feature>
<proteinExistence type="predicted"/>
<protein>
    <recommendedName>
        <fullName evidence="3">Micro-fibrillar-associated protein 1 C-terminal domain-containing protein</fullName>
    </recommendedName>
</protein>
<accession>A0ABQ7KXP6</accession>
<gene>
    <name evidence="4" type="primary">A07p021840.1_BraROA</name>
    <name evidence="4" type="ORF">IGI04_027012</name>
</gene>
<dbReference type="InterPro" id="IPR033194">
    <property type="entry name" value="MFAP1"/>
</dbReference>
<evidence type="ECO:0000313" key="5">
    <source>
        <dbReference type="Proteomes" id="UP000823674"/>
    </source>
</evidence>
<feature type="region of interest" description="Disordered" evidence="2">
    <location>
        <begin position="149"/>
        <end position="176"/>
    </location>
</feature>
<dbReference type="EMBL" id="JADBGQ010000009">
    <property type="protein sequence ID" value="KAG5379170.1"/>
    <property type="molecule type" value="Genomic_DNA"/>
</dbReference>
<evidence type="ECO:0000256" key="2">
    <source>
        <dbReference type="SAM" id="MobiDB-lite"/>
    </source>
</evidence>
<feature type="compositionally biased region" description="Basic and acidic residues" evidence="2">
    <location>
        <begin position="164"/>
        <end position="173"/>
    </location>
</feature>
<feature type="domain" description="Micro-fibrillar-associated protein 1 C-terminal" evidence="3">
    <location>
        <begin position="263"/>
        <end position="484"/>
    </location>
</feature>
<name>A0ABQ7KXP6_BRACM</name>
<evidence type="ECO:0000313" key="4">
    <source>
        <dbReference type="EMBL" id="KAG5379170.1"/>
    </source>
</evidence>
<evidence type="ECO:0000259" key="3">
    <source>
        <dbReference type="Pfam" id="PF06991"/>
    </source>
</evidence>
<sequence>MENLSLYGHPNESCELNLPADGAAATAPHHRHLRLRQDDIARFSRKSNWIEGLTVELGAEAMMFEALEKQWSLRKKKDLSPLPEADTGGVTVIESSTPIAETASSKTNSALQPEDATTRACSIQYETSISLLGDKDGGVIVTESSTPIAEAASSKTNNGSQTEHIQKPDDESTKPVTLRLRRLGQVRADHRRVREAAEVVSTEEEETIEKEEEEDVEALEERRRRIREKNLKRTREEADLMLPLEDEDEEEVQEEEESEYETDSEYEMFGFKMIKPVFVPKAERDTIEERERMEAEEEALEELAKKKLEMRKIETKAIVVEEVRKDEERRKNAILEEDANLGDVETDDETNEAEEYEAWKTRELGKIKREKEARGAILREKEEVDKLRNMTEEERKEWERDNNPKPSSSEKPKKKWKFMQRYYHKGAYFQEQGSDETDVIFQRDYSAPTGVDKLDKSVLREVMQVKKFGRSGGTKWTHLVKEDTTYGGKNKKDETKDWNDPWVSNVFLRQKYNKRMAAMDAPIARPKGSKRMKA</sequence>
<organism evidence="4 5">
    <name type="scientific">Brassica rapa subsp. trilocularis</name>
    <dbReference type="NCBI Taxonomy" id="1813537"/>
    <lineage>
        <taxon>Eukaryota</taxon>
        <taxon>Viridiplantae</taxon>
        <taxon>Streptophyta</taxon>
        <taxon>Embryophyta</taxon>
        <taxon>Tracheophyta</taxon>
        <taxon>Spermatophyta</taxon>
        <taxon>Magnoliopsida</taxon>
        <taxon>eudicotyledons</taxon>
        <taxon>Gunneridae</taxon>
        <taxon>Pentapetalae</taxon>
        <taxon>rosids</taxon>
        <taxon>malvids</taxon>
        <taxon>Brassicales</taxon>
        <taxon>Brassicaceae</taxon>
        <taxon>Brassiceae</taxon>
        <taxon>Brassica</taxon>
    </lineage>
</organism>
<evidence type="ECO:0000256" key="1">
    <source>
        <dbReference type="SAM" id="Coils"/>
    </source>
</evidence>
<feature type="compositionally biased region" description="Acidic residues" evidence="2">
    <location>
        <begin position="244"/>
        <end position="266"/>
    </location>
</feature>
<feature type="region of interest" description="Disordered" evidence="2">
    <location>
        <begin position="82"/>
        <end position="115"/>
    </location>
</feature>
<feature type="coiled-coil region" evidence="1">
    <location>
        <begin position="283"/>
        <end position="316"/>
    </location>
</feature>
<feature type="compositionally biased region" description="Polar residues" evidence="2">
    <location>
        <begin position="149"/>
        <end position="163"/>
    </location>
</feature>
<dbReference type="PANTHER" id="PTHR15327">
    <property type="entry name" value="MICROFIBRIL-ASSOCIATED PROTEIN"/>
    <property type="match status" value="1"/>
</dbReference>
<keyword evidence="5" id="KW-1185">Reference proteome</keyword>
<feature type="region of interest" description="Disordered" evidence="2">
    <location>
        <begin position="381"/>
        <end position="414"/>
    </location>
</feature>
<dbReference type="Pfam" id="PF06991">
    <property type="entry name" value="MFAP1"/>
    <property type="match status" value="1"/>
</dbReference>
<comment type="caution">
    <text evidence="4">The sequence shown here is derived from an EMBL/GenBank/DDBJ whole genome shotgun (WGS) entry which is preliminary data.</text>
</comment>
<dbReference type="Proteomes" id="UP000823674">
    <property type="component" value="Chromosome A07"/>
</dbReference>
<feature type="non-terminal residue" evidence="4">
    <location>
        <position position="534"/>
    </location>
</feature>
<feature type="compositionally biased region" description="Basic and acidic residues" evidence="2">
    <location>
        <begin position="381"/>
        <end position="411"/>
    </location>
</feature>
<feature type="compositionally biased region" description="Basic and acidic residues" evidence="2">
    <location>
        <begin position="222"/>
        <end position="238"/>
    </location>
</feature>
<dbReference type="InterPro" id="IPR009730">
    <property type="entry name" value="MFAP1_C"/>
</dbReference>
<reference evidence="4 5" key="1">
    <citation type="submission" date="2021-03" db="EMBL/GenBank/DDBJ databases">
        <authorList>
            <person name="King G.J."/>
            <person name="Bancroft I."/>
            <person name="Baten A."/>
            <person name="Bloomfield J."/>
            <person name="Borpatragohain P."/>
            <person name="He Z."/>
            <person name="Irish N."/>
            <person name="Irwin J."/>
            <person name="Liu K."/>
            <person name="Mauleon R.P."/>
            <person name="Moore J."/>
            <person name="Morris R."/>
            <person name="Ostergaard L."/>
            <person name="Wang B."/>
            <person name="Wells R."/>
        </authorList>
    </citation>
    <scope>NUCLEOTIDE SEQUENCE [LARGE SCALE GENOMIC DNA]</scope>
    <source>
        <strain evidence="4">R-o-18</strain>
        <tissue evidence="4">Leaf</tissue>
    </source>
</reference>
<feature type="region of interest" description="Disordered" evidence="2">
    <location>
        <begin position="222"/>
        <end position="266"/>
    </location>
</feature>
<keyword evidence="1" id="KW-0175">Coiled coil</keyword>